<feature type="active site" description="Proton donor/acceptor" evidence="6">
    <location>
        <position position="88"/>
    </location>
</feature>
<dbReference type="Proteomes" id="UP000038830">
    <property type="component" value="Unassembled WGS sequence"/>
</dbReference>
<feature type="active site" description="Tele-phosphohistidine intermediate" evidence="6">
    <location>
        <position position="10"/>
    </location>
</feature>
<dbReference type="GO" id="GO:0006096">
    <property type="term" value="P:glycolytic process"/>
    <property type="evidence" value="ECO:0007669"/>
    <property type="project" value="UniProtKB-UniPathway"/>
</dbReference>
<keyword evidence="4 9" id="KW-0324">Glycolysis</keyword>
<dbReference type="AlphaFoldDB" id="A0A0H5C8G7"/>
<evidence type="ECO:0000256" key="7">
    <source>
        <dbReference type="PIRSR" id="PIRSR613078-2"/>
    </source>
</evidence>
<evidence type="ECO:0000256" key="1">
    <source>
        <dbReference type="ARBA" id="ARBA00000380"/>
    </source>
</evidence>
<dbReference type="GO" id="GO:0004619">
    <property type="term" value="F:phosphoglycerate mutase activity"/>
    <property type="evidence" value="ECO:0007669"/>
    <property type="project" value="UniProtKB-EC"/>
</dbReference>
<comment type="catalytic activity">
    <reaction evidence="1 9">
        <text>(2R)-2-phosphoglycerate = (2R)-3-phosphoglycerate</text>
        <dbReference type="Rhea" id="RHEA:15901"/>
        <dbReference type="ChEBI" id="CHEBI:58272"/>
        <dbReference type="ChEBI" id="CHEBI:58289"/>
        <dbReference type="EC" id="5.4.2.11"/>
    </reaction>
</comment>
<dbReference type="InterPro" id="IPR005952">
    <property type="entry name" value="Phosphogly_mut1"/>
</dbReference>
<dbReference type="PROSITE" id="PS00175">
    <property type="entry name" value="PG_MUTASE"/>
    <property type="match status" value="1"/>
</dbReference>
<evidence type="ECO:0000256" key="8">
    <source>
        <dbReference type="PIRSR" id="PIRSR613078-3"/>
    </source>
</evidence>
<dbReference type="HAMAP" id="MF_01039">
    <property type="entry name" value="PGAM_GpmA"/>
    <property type="match status" value="1"/>
</dbReference>
<protein>
    <recommendedName>
        <fullName evidence="9">Phosphoglycerate mutase</fullName>
        <ecNumber evidence="9">5.4.2.11</ecNumber>
    </recommendedName>
</protein>
<feature type="binding site" evidence="7">
    <location>
        <begin position="88"/>
        <end position="91"/>
    </location>
    <ligand>
        <name>substrate</name>
    </ligand>
</feature>
<comment type="similarity">
    <text evidence="3 9">Belongs to the phosphoglycerate mutase family. BPG-dependent PGAM subfamily.</text>
</comment>
<dbReference type="InterPro" id="IPR001345">
    <property type="entry name" value="PG/BPGM_mutase_AS"/>
</dbReference>
<dbReference type="PANTHER" id="PTHR11931">
    <property type="entry name" value="PHOSPHOGLYCERATE MUTASE"/>
    <property type="match status" value="1"/>
</dbReference>
<dbReference type="Pfam" id="PF00300">
    <property type="entry name" value="His_Phos_1"/>
    <property type="match status" value="2"/>
</dbReference>
<dbReference type="EC" id="5.4.2.11" evidence="9"/>
<evidence type="ECO:0000313" key="11">
    <source>
        <dbReference type="Proteomes" id="UP000038830"/>
    </source>
</evidence>
<evidence type="ECO:0000256" key="4">
    <source>
        <dbReference type="ARBA" id="ARBA00023152"/>
    </source>
</evidence>
<dbReference type="SUPFAM" id="SSF53254">
    <property type="entry name" value="Phosphoglycerate mutase-like"/>
    <property type="match status" value="1"/>
</dbReference>
<evidence type="ECO:0000256" key="2">
    <source>
        <dbReference type="ARBA" id="ARBA00004798"/>
    </source>
</evidence>
<dbReference type="UniPathway" id="UPA00109">
    <property type="reaction ID" value="UER00186"/>
</dbReference>
<feature type="site" description="Transition state stabilizer" evidence="8">
    <location>
        <position position="180"/>
    </location>
</feature>
<dbReference type="InterPro" id="IPR029033">
    <property type="entry name" value="His_PPase_superfam"/>
</dbReference>
<evidence type="ECO:0000313" key="10">
    <source>
        <dbReference type="EMBL" id="CEP24503.1"/>
    </source>
</evidence>
<dbReference type="Gene3D" id="3.40.50.1240">
    <property type="entry name" value="Phosphoglycerate mutase-like"/>
    <property type="match status" value="1"/>
</dbReference>
<sequence length="247" mass="28301">MSHTLVLMRHGQSQLNNASTFCGWIDAPLSTKGQDQAKEAAELIEQYNLVPDVIFTSKLTRTCQTAKIITETLRREWIDVTKTWRLNERHYGALQGRVKSEVLEEMGKEKYMFVRRAYDGVPPLVEGDDACIDQRYNFVLDEHLPRGESLHMVEDRLEPYLRSQILEQLRLNKTVLVVAHGSSVRAILKIVKGLSAEQIKEVNIPNGIPMMVRVDDELRCVGKEEYLDPEIAHQMAEEVKNEGFHTN</sequence>
<accession>A0A0H5C8G7</accession>
<feature type="binding site" evidence="7">
    <location>
        <position position="61"/>
    </location>
    <ligand>
        <name>substrate</name>
    </ligand>
</feature>
<keyword evidence="5 9" id="KW-0413">Isomerase</keyword>
<name>A0A0H5C8G7_CYBJN</name>
<proteinExistence type="inferred from homology"/>
<gene>
    <name evidence="10" type="ORF">BN1211_5333</name>
</gene>
<dbReference type="SMART" id="SM00855">
    <property type="entry name" value="PGAM"/>
    <property type="match status" value="1"/>
</dbReference>
<feature type="binding site" evidence="7">
    <location>
        <position position="99"/>
    </location>
    <ligand>
        <name>substrate</name>
    </ligand>
</feature>
<evidence type="ECO:0000256" key="9">
    <source>
        <dbReference type="RuleBase" id="RU004511"/>
    </source>
</evidence>
<organism evidence="10 11">
    <name type="scientific">Cyberlindnera jadinii (strain ATCC 18201 / CBS 1600 / BCRC 20928 / JCM 3617 / NBRC 0987 / NRRL Y-1542)</name>
    <name type="common">Torula yeast</name>
    <name type="synonym">Candida utilis</name>
    <dbReference type="NCBI Taxonomy" id="983966"/>
    <lineage>
        <taxon>Eukaryota</taxon>
        <taxon>Fungi</taxon>
        <taxon>Dikarya</taxon>
        <taxon>Ascomycota</taxon>
        <taxon>Saccharomycotina</taxon>
        <taxon>Saccharomycetes</taxon>
        <taxon>Phaffomycetales</taxon>
        <taxon>Phaffomycetaceae</taxon>
        <taxon>Cyberlindnera</taxon>
    </lineage>
</organism>
<dbReference type="InterPro" id="IPR013078">
    <property type="entry name" value="His_Pase_superF_clade-1"/>
</dbReference>
<dbReference type="NCBIfam" id="TIGR01258">
    <property type="entry name" value="pgm_1"/>
    <property type="match status" value="1"/>
</dbReference>
<reference evidence="11" key="1">
    <citation type="journal article" date="2015" name="J. Biotechnol.">
        <title>The structure of the Cyberlindnera jadinii genome and its relation to Candida utilis analyzed by the occurrence of single nucleotide polymorphisms.</title>
        <authorList>
            <person name="Rupp O."/>
            <person name="Brinkrolf K."/>
            <person name="Buerth C."/>
            <person name="Kunigo M."/>
            <person name="Schneider J."/>
            <person name="Jaenicke S."/>
            <person name="Goesmann A."/>
            <person name="Puehler A."/>
            <person name="Jaeger K.-E."/>
            <person name="Ernst J.F."/>
        </authorList>
    </citation>
    <scope>NUCLEOTIDE SEQUENCE [LARGE SCALE GENOMIC DNA]</scope>
    <source>
        <strain evidence="11">ATCC 18201 / CBS 1600 / BCRC 20928 / JCM 3617 / NBRC 0987 / NRRL Y-1542</strain>
    </source>
</reference>
<evidence type="ECO:0000256" key="5">
    <source>
        <dbReference type="ARBA" id="ARBA00023235"/>
    </source>
</evidence>
<comment type="pathway">
    <text evidence="2 9">Carbohydrate degradation; glycolysis; pyruvate from D-glyceraldehyde 3-phosphate: step 3/5.</text>
</comment>
<dbReference type="CDD" id="cd07067">
    <property type="entry name" value="HP_PGM_like"/>
    <property type="match status" value="1"/>
</dbReference>
<dbReference type="PIRSF" id="PIRSF000709">
    <property type="entry name" value="6PFK_2-Ptase"/>
    <property type="match status" value="1"/>
</dbReference>
<dbReference type="EMBL" id="CDQK01000006">
    <property type="protein sequence ID" value="CEP24503.1"/>
    <property type="molecule type" value="Genomic_DNA"/>
</dbReference>
<evidence type="ECO:0000256" key="3">
    <source>
        <dbReference type="ARBA" id="ARBA00006717"/>
    </source>
</evidence>
<feature type="binding site" evidence="7">
    <location>
        <begin position="115"/>
        <end position="116"/>
    </location>
    <ligand>
        <name>substrate</name>
    </ligand>
</feature>
<evidence type="ECO:0000256" key="6">
    <source>
        <dbReference type="PIRSR" id="PIRSR613078-1"/>
    </source>
</evidence>
<feature type="binding site" evidence="7">
    <location>
        <begin position="9"/>
        <end position="16"/>
    </location>
    <ligand>
        <name>substrate</name>
    </ligand>
</feature>